<evidence type="ECO:0000313" key="1">
    <source>
        <dbReference type="EMBL" id="KAK8882731.1"/>
    </source>
</evidence>
<comment type="caution">
    <text evidence="1">The sequence shown here is derived from an EMBL/GenBank/DDBJ whole genome shotgun (WGS) entry which is preliminary data.</text>
</comment>
<dbReference type="InterPro" id="IPR036249">
    <property type="entry name" value="Thioredoxin-like_sf"/>
</dbReference>
<organism evidence="1 2">
    <name type="scientific">Tritrichomonas musculus</name>
    <dbReference type="NCBI Taxonomy" id="1915356"/>
    <lineage>
        <taxon>Eukaryota</taxon>
        <taxon>Metamonada</taxon>
        <taxon>Parabasalia</taxon>
        <taxon>Tritrichomonadida</taxon>
        <taxon>Tritrichomonadidae</taxon>
        <taxon>Tritrichomonas</taxon>
    </lineage>
</organism>
<name>A0ABR2JV16_9EUKA</name>
<gene>
    <name evidence="1" type="ORF">M9Y10_045372</name>
</gene>
<dbReference type="SUPFAM" id="SSF52833">
    <property type="entry name" value="Thioredoxin-like"/>
    <property type="match status" value="2"/>
</dbReference>
<dbReference type="Proteomes" id="UP001470230">
    <property type="component" value="Unassembled WGS sequence"/>
</dbReference>
<keyword evidence="2" id="KW-1185">Reference proteome</keyword>
<reference evidence="1 2" key="1">
    <citation type="submission" date="2024-04" db="EMBL/GenBank/DDBJ databases">
        <title>Tritrichomonas musculus Genome.</title>
        <authorList>
            <person name="Alves-Ferreira E."/>
            <person name="Grigg M."/>
            <person name="Lorenzi H."/>
            <person name="Galac M."/>
        </authorList>
    </citation>
    <scope>NUCLEOTIDE SEQUENCE [LARGE SCALE GENOMIC DNA]</scope>
    <source>
        <strain evidence="1 2">EAF2021</strain>
    </source>
</reference>
<sequence length="341" mass="38601">MFLFTFVALIASADESLQILSDKTFEAKVINHPPNEVWAVMFMTDDTNETREEMTQFRNASEISAGMVHYGVLNVRLAPKVAEVLELKTFPCVRIFFGDKKVVGLKGSVKPGKLLKETNKYVEDFSQNVTESWAEEFYAQPSAILFTNSTSTSPLWKGVSSYFAKKSIRVGICRDESLLKKFGVESVPSIVFYNGTHTEKYSGQLKFKAVRQAIEKFFEKRFNENTNLYADDEMLMPDQFNEICIGGKQLCILAAMKSPPEGMAILMKESSRRKVRCFSGVVGLPFKFMEKGGIWIYNPRRDGFIHVKEGNDLLPTMDRIIDGTAKWTKRSVYESGNGDDL</sequence>
<proteinExistence type="predicted"/>
<protein>
    <recommendedName>
        <fullName evidence="3">Thioredoxin domain-containing protein</fullName>
    </recommendedName>
</protein>
<evidence type="ECO:0000313" key="2">
    <source>
        <dbReference type="Proteomes" id="UP001470230"/>
    </source>
</evidence>
<dbReference type="Gene3D" id="3.40.30.10">
    <property type="entry name" value="Glutaredoxin"/>
    <property type="match status" value="2"/>
</dbReference>
<evidence type="ECO:0008006" key="3">
    <source>
        <dbReference type="Google" id="ProtNLM"/>
    </source>
</evidence>
<dbReference type="PANTHER" id="PTHR45184">
    <property type="entry name" value="DNAJ PROTEIN ERDJ3A"/>
    <property type="match status" value="1"/>
</dbReference>
<dbReference type="PANTHER" id="PTHR45184:SF1">
    <property type="entry name" value="DNAJ PROTEIN ERDJ3A"/>
    <property type="match status" value="1"/>
</dbReference>
<dbReference type="EMBL" id="JAPFFF010000009">
    <property type="protein sequence ID" value="KAK8882731.1"/>
    <property type="molecule type" value="Genomic_DNA"/>
</dbReference>
<dbReference type="InterPro" id="IPR052842">
    <property type="entry name" value="ER_Co-chaperone"/>
</dbReference>
<accession>A0ABR2JV16</accession>